<dbReference type="Pfam" id="PF03480">
    <property type="entry name" value="DctP"/>
    <property type="match status" value="1"/>
</dbReference>
<dbReference type="PANTHER" id="PTHR33376:SF7">
    <property type="entry name" value="C4-DICARBOXYLATE-BINDING PROTEIN DCTB"/>
    <property type="match status" value="1"/>
</dbReference>
<name>A0A1R0MBC0_CHRVL</name>
<dbReference type="PANTHER" id="PTHR33376">
    <property type="match status" value="1"/>
</dbReference>
<dbReference type="AlphaFoldDB" id="A0A1R0MBC0"/>
<dbReference type="GO" id="GO:0055085">
    <property type="term" value="P:transmembrane transport"/>
    <property type="evidence" value="ECO:0007669"/>
    <property type="project" value="InterPro"/>
</dbReference>
<accession>A0A202BCK1</accession>
<keyword evidence="2" id="KW-0813">Transport</keyword>
<evidence type="ECO:0000313" key="5">
    <source>
        <dbReference type="EMBL" id="SUX33532.1"/>
    </source>
</evidence>
<evidence type="ECO:0000256" key="2">
    <source>
        <dbReference type="ARBA" id="ARBA00022448"/>
    </source>
</evidence>
<reference evidence="4 6" key="1">
    <citation type="submission" date="2017-05" db="EMBL/GenBank/DDBJ databases">
        <title>Chromobacterium violaceum GHPS1 isolated from Hydrocarbon polluted soil in French Guiana display an awesome secondary metabolite arsenal and a battery of drug and heavy-metal-resistance and detoxification of xenobiotics proteins.</title>
        <authorList>
            <person name="Belbahri L."/>
        </authorList>
    </citation>
    <scope>NUCLEOTIDE SEQUENCE [LARGE SCALE GENOMIC DNA]</scope>
    <source>
        <strain evidence="4 6">GHPS1</strain>
    </source>
</reference>
<evidence type="ECO:0000313" key="7">
    <source>
        <dbReference type="Proteomes" id="UP000254029"/>
    </source>
</evidence>
<proteinExistence type="inferred from homology"/>
<evidence type="ECO:0000313" key="4">
    <source>
        <dbReference type="EMBL" id="OVE49283.1"/>
    </source>
</evidence>
<keyword evidence="6" id="KW-1185">Reference proteome</keyword>
<protein>
    <submittedName>
        <fullName evidence="5">C4-dicarboxylate-binding periplasmic protein</fullName>
    </submittedName>
</protein>
<dbReference type="Gene3D" id="3.40.190.170">
    <property type="entry name" value="Bacterial extracellular solute-binding protein, family 7"/>
    <property type="match status" value="1"/>
</dbReference>
<accession>A0A1R0MBC0</accession>
<dbReference type="InterPro" id="IPR006311">
    <property type="entry name" value="TAT_signal"/>
</dbReference>
<dbReference type="NCBIfam" id="NF037995">
    <property type="entry name" value="TRAP_S1"/>
    <property type="match status" value="1"/>
</dbReference>
<comment type="caution">
    <text evidence="4">The sequence shown here is derived from an EMBL/GenBank/DDBJ whole genome shotgun (WGS) entry which is preliminary data.</text>
</comment>
<dbReference type="PROSITE" id="PS51318">
    <property type="entry name" value="TAT"/>
    <property type="match status" value="1"/>
</dbReference>
<dbReference type="Proteomes" id="UP000254029">
    <property type="component" value="Unassembled WGS sequence"/>
</dbReference>
<dbReference type="EMBL" id="UIGR01000001">
    <property type="protein sequence ID" value="SUX33532.1"/>
    <property type="molecule type" value="Genomic_DNA"/>
</dbReference>
<evidence type="ECO:0000256" key="1">
    <source>
        <dbReference type="ARBA" id="ARBA00009023"/>
    </source>
</evidence>
<gene>
    <name evidence="5" type="primary">dctP_2</name>
    <name evidence="4" type="ORF">CBW21_05125</name>
    <name evidence="5" type="ORF">NCTC8684_02631</name>
</gene>
<dbReference type="Proteomes" id="UP000196342">
    <property type="component" value="Unassembled WGS sequence"/>
</dbReference>
<evidence type="ECO:0000313" key="6">
    <source>
        <dbReference type="Proteomes" id="UP000196342"/>
    </source>
</evidence>
<dbReference type="EMBL" id="NHOO01000004">
    <property type="protein sequence ID" value="OVE49283.1"/>
    <property type="molecule type" value="Genomic_DNA"/>
</dbReference>
<comment type="similarity">
    <text evidence="1">Belongs to the bacterial solute-binding protein 7 family.</text>
</comment>
<keyword evidence="3" id="KW-0732">Signal</keyword>
<sequence>MDKLSRRTLLKASLAAGAGLCVPNLMQTSRAEEALPAPEEIAKERAAKYVFNFGSVYATENYLTTPHVHLQIKQIVEKSTNNKVYVKIHDKGARGSESQLANAVKYQAMQGGLLSIANLSPLVNEFDIINIPFWAADDASYLRLVGSHAWNKYILSKTAPHRIKILFHYVIGARTATTVRHYGKLIRSPEDFAGVQYRIPNSKTLGTFYKLAKAIPRAIPWNLTAATARAGRFDALDPAIVGLYSGPDNLKNEIGVISDIGLVHDGWVAISSTDFIESLDASTRTQFLDAFLAIQAAQFDAYQNARKYCEQEFAKLGVKIYAPSKQEHAALVHAFGHANEVWTPVKIALLGPNGPAVFDQLYRAAKG</sequence>
<reference evidence="5 7" key="2">
    <citation type="submission" date="2018-06" db="EMBL/GenBank/DDBJ databases">
        <authorList>
            <consortium name="Pathogen Informatics"/>
            <person name="Doyle S."/>
        </authorList>
    </citation>
    <scope>NUCLEOTIDE SEQUENCE [LARGE SCALE GENOMIC DNA]</scope>
    <source>
        <strain evidence="5 7">NCTC8684</strain>
    </source>
</reference>
<dbReference type="InterPro" id="IPR038404">
    <property type="entry name" value="TRAP_DctP_sf"/>
</dbReference>
<organism evidence="4 6">
    <name type="scientific">Chromobacterium violaceum</name>
    <dbReference type="NCBI Taxonomy" id="536"/>
    <lineage>
        <taxon>Bacteria</taxon>
        <taxon>Pseudomonadati</taxon>
        <taxon>Pseudomonadota</taxon>
        <taxon>Betaproteobacteria</taxon>
        <taxon>Neisseriales</taxon>
        <taxon>Chromobacteriaceae</taxon>
        <taxon>Chromobacterium</taxon>
    </lineage>
</organism>
<evidence type="ECO:0000256" key="3">
    <source>
        <dbReference type="ARBA" id="ARBA00022729"/>
    </source>
</evidence>
<dbReference type="InterPro" id="IPR018389">
    <property type="entry name" value="DctP_fam"/>
</dbReference>
<dbReference type="RefSeq" id="WP_043616918.1">
    <property type="nucleotide sequence ID" value="NZ_CP150454.1"/>
</dbReference>